<evidence type="ECO:0000313" key="6">
    <source>
        <dbReference type="Proteomes" id="UP000324832"/>
    </source>
</evidence>
<feature type="transmembrane region" description="Helical" evidence="4">
    <location>
        <begin position="1520"/>
        <end position="1543"/>
    </location>
</feature>
<accession>A0A5E4QSL2</accession>
<dbReference type="FunFam" id="3.40.50.2000:FF:000021">
    <property type="entry name" value="UDP-glucuronosyltransferase"/>
    <property type="match status" value="1"/>
</dbReference>
<organism evidence="5 6">
    <name type="scientific">Leptidea sinapis</name>
    <dbReference type="NCBI Taxonomy" id="189913"/>
    <lineage>
        <taxon>Eukaryota</taxon>
        <taxon>Metazoa</taxon>
        <taxon>Ecdysozoa</taxon>
        <taxon>Arthropoda</taxon>
        <taxon>Hexapoda</taxon>
        <taxon>Insecta</taxon>
        <taxon>Pterygota</taxon>
        <taxon>Neoptera</taxon>
        <taxon>Endopterygota</taxon>
        <taxon>Lepidoptera</taxon>
        <taxon>Glossata</taxon>
        <taxon>Ditrysia</taxon>
        <taxon>Papilionoidea</taxon>
        <taxon>Pieridae</taxon>
        <taxon>Dismorphiinae</taxon>
        <taxon>Leptidea</taxon>
    </lineage>
</organism>
<dbReference type="PANTHER" id="PTHR48043:SF159">
    <property type="entry name" value="EG:EG0003.4 PROTEIN-RELATED"/>
    <property type="match status" value="1"/>
</dbReference>
<dbReference type="InterPro" id="IPR050271">
    <property type="entry name" value="UDP-glycosyltransferase"/>
</dbReference>
<feature type="transmembrane region" description="Helical" evidence="4">
    <location>
        <begin position="484"/>
        <end position="507"/>
    </location>
</feature>
<dbReference type="GO" id="GO:0008194">
    <property type="term" value="F:UDP-glycosyltransferase activity"/>
    <property type="evidence" value="ECO:0007669"/>
    <property type="project" value="InterPro"/>
</dbReference>
<evidence type="ECO:0000313" key="5">
    <source>
        <dbReference type="EMBL" id="VVD00222.1"/>
    </source>
</evidence>
<dbReference type="InterPro" id="IPR035595">
    <property type="entry name" value="UDP_glycos_trans_CS"/>
</dbReference>
<evidence type="ECO:0000256" key="2">
    <source>
        <dbReference type="ARBA" id="ARBA00022676"/>
    </source>
</evidence>
<dbReference type="Pfam" id="PF00201">
    <property type="entry name" value="UDPGT"/>
    <property type="match status" value="3"/>
</dbReference>
<protein>
    <recommendedName>
        <fullName evidence="7">UDP-glycosyltransferases domain-containing protein</fullName>
    </recommendedName>
</protein>
<dbReference type="CDD" id="cd03784">
    <property type="entry name" value="GT1_Gtf-like"/>
    <property type="match status" value="3"/>
</dbReference>
<dbReference type="Proteomes" id="UP000324832">
    <property type="component" value="Unassembled WGS sequence"/>
</dbReference>
<evidence type="ECO:0000256" key="1">
    <source>
        <dbReference type="ARBA" id="ARBA00009995"/>
    </source>
</evidence>
<name>A0A5E4QSL2_9NEOP</name>
<feature type="transmembrane region" description="Helical" evidence="4">
    <location>
        <begin position="541"/>
        <end position="561"/>
    </location>
</feature>
<feature type="transmembrane region" description="Helical" evidence="4">
    <location>
        <begin position="21"/>
        <end position="40"/>
    </location>
</feature>
<evidence type="ECO:0000256" key="4">
    <source>
        <dbReference type="SAM" id="Phobius"/>
    </source>
</evidence>
<reference evidence="5 6" key="1">
    <citation type="submission" date="2017-07" db="EMBL/GenBank/DDBJ databases">
        <authorList>
            <person name="Talla V."/>
            <person name="Backstrom N."/>
        </authorList>
    </citation>
    <scope>NUCLEOTIDE SEQUENCE [LARGE SCALE GENOMIC DNA]</scope>
</reference>
<sequence length="1559" mass="179098">MAIFPEDRYSCCKMAGRLFEMVILIFLCYGIEAARILAWFPTPSISHQIVFRPIIHELARRGHEVKFITPDPVYPMGDDLKNLTQVDVHDISYANWQQLLIDHRIDKQELITQIKNFLERFTLVFDKQLEVPEVQRIVKEERNRYDLILTEACVRVGVGLSHIFKVPVALIGSFGIVSTQYSSYGAPIHPFLYPTPGRLRLYNLSTFDKISELINILVFEAIVKTTEPFDYMIMTKHFGDDIPTFDELYKQVKLVLVNEHPLWADNHPVGPNIKYIGGVHQSPQKELPKDLKNYLDASKNGVIYISFGTNVKTTLLPQETVKLMNKVFSELPYNVLWKWDSDLPGRPSNVKISEWFPQADLLRHPNVKLFITQGGLQSTDETITAGVPVIGMPVLGDQWYNVEKYVHHKIGLQLDLFTLKEDEFKSAIETIITDPRLRDLMRDVPIQPLDNAVWWIEHVINFGGDHLTPPAAGMSWFEYYELPLVLTLFSILLVILLVIYLVLIFVIRFVKSMLTSSKKLKLTVTVSVFCFAMMIRRRILAILVFVVQLGNAARILAVLPMPSISHQLAFRPVIHGLVKRGHEVTVITPDPAFNETSTLANLTEIDVHDVSYSIMREVFKQVRGERMGFGETAKHMLELLLFVFEQQLRQPQVQKLLNTDKNDFDLIITESLYRTALCFGHLYKAPIIQISSMGTIEDIYKRFGAPNHPLLYPLPMAQRIYNLSFTEKITALWNGALGEYAFSSTVDIEREVMKKYFGDDLPSYSDLEKNVQLLFLNEHPLWANNRPVPPNIVFIGGIHERPEVKLSKDLLNLLDSSKNGIIYVSFGSNVQTSFLPSQKITIMLEAFSQLPFDVLLKWEKDDILPGLPANVKVFKWFPQSELLKHPKIKLFITQGGLQSTDEAINAGVPLVGIPMMADQYYNVEKYVHLGIGLQLDINTLTFDEFKNSVETILYEGRFKTNILRLRGIMRDHPVKPLDLAIWWVEHILEYGGSHLRSPAAGISWTEYYEIKLIITILIIIVLTVVALLSLVCYFIILGKNSLSIIINGKKNKINHISSLCIFKNNKYLQNIGSFSNSVNKPPNSISSIDAGTCTAWSRDPAFSNEESPDHLIEIDVHDVSYELWQQNLKKNKLGKSNIIDELNRAINVSTRIVEAQIRSINVQYLIKNKKFDVLILEAAVRPLLVYSYIFRCPIIQISSFGMVLGNNKDYGIAINPIVYPMLGQQRIYNLSFWETLCELYKQWMIKSQFDANEGLEHNTISKCLLRNNLPNYGVLRDNLHMLLLNTHTLWMDKKPFPSNIISIWGVHKKIQHDLPQELKTYLDSSKDGVMYMSFGTNALSSMLPKEKIDIFTKVFSRLPYDVLWKWEEDELHNRPRNVRISKWVPQYDTLRHPNIKLFITQGGLQSIDETIDAGVPLIGVPMLGDQWYNVEKCVHYKIGVQLDMATLDEDQLVEAIEKVLKDESYRKNILNLRSLMNDQPQSPLDRGVWWVEYVLRHGDARHLRAPAANMSLMEYFDIELWIVTLMFFILICLLMIISLIILYRFLIKTLCTKQTNLVI</sequence>
<keyword evidence="2" id="KW-0328">Glycosyltransferase</keyword>
<dbReference type="Gene3D" id="3.40.50.2000">
    <property type="entry name" value="Glycogen Phosphorylase B"/>
    <property type="match status" value="5"/>
</dbReference>
<feature type="transmembrane region" description="Helical" evidence="4">
    <location>
        <begin position="1012"/>
        <end position="1036"/>
    </location>
</feature>
<proteinExistence type="inferred from homology"/>
<dbReference type="PROSITE" id="PS00375">
    <property type="entry name" value="UDPGT"/>
    <property type="match status" value="2"/>
</dbReference>
<keyword evidence="4" id="KW-1133">Transmembrane helix</keyword>
<dbReference type="PANTHER" id="PTHR48043">
    <property type="entry name" value="EG:EG0003.4 PROTEIN-RELATED"/>
    <property type="match status" value="1"/>
</dbReference>
<gene>
    <name evidence="5" type="ORF">LSINAPIS_LOCUS10910</name>
</gene>
<keyword evidence="6" id="KW-1185">Reference proteome</keyword>
<keyword evidence="4" id="KW-0812">Transmembrane</keyword>
<comment type="similarity">
    <text evidence="1">Belongs to the UDP-glycosyltransferase family.</text>
</comment>
<keyword evidence="4" id="KW-0472">Membrane</keyword>
<dbReference type="SUPFAM" id="SSF53756">
    <property type="entry name" value="UDP-Glycosyltransferase/glycogen phosphorylase"/>
    <property type="match status" value="3"/>
</dbReference>
<dbReference type="InterPro" id="IPR002213">
    <property type="entry name" value="UDP_glucos_trans"/>
</dbReference>
<dbReference type="EMBL" id="FZQP02004556">
    <property type="protein sequence ID" value="VVD00222.1"/>
    <property type="molecule type" value="Genomic_DNA"/>
</dbReference>
<keyword evidence="3" id="KW-0808">Transferase</keyword>
<dbReference type="FunFam" id="3.40.50.2000:FF:000050">
    <property type="entry name" value="UDP-glucuronosyltransferase"/>
    <property type="match status" value="2"/>
</dbReference>
<evidence type="ECO:0008006" key="7">
    <source>
        <dbReference type="Google" id="ProtNLM"/>
    </source>
</evidence>
<evidence type="ECO:0000256" key="3">
    <source>
        <dbReference type="ARBA" id="ARBA00022679"/>
    </source>
</evidence>